<organism evidence="3 4">
    <name type="scientific">Methanolobus profundi</name>
    <dbReference type="NCBI Taxonomy" id="487685"/>
    <lineage>
        <taxon>Archaea</taxon>
        <taxon>Methanobacteriati</taxon>
        <taxon>Methanobacteriota</taxon>
        <taxon>Stenosarchaea group</taxon>
        <taxon>Methanomicrobia</taxon>
        <taxon>Methanosarcinales</taxon>
        <taxon>Methanosarcinaceae</taxon>
        <taxon>Methanolobus</taxon>
    </lineage>
</organism>
<dbReference type="InterPro" id="IPR011006">
    <property type="entry name" value="CheY-like_superfamily"/>
</dbReference>
<dbReference type="Pfam" id="PF00072">
    <property type="entry name" value="Response_reg"/>
    <property type="match status" value="1"/>
</dbReference>
<evidence type="ECO:0000256" key="1">
    <source>
        <dbReference type="PROSITE-ProRule" id="PRU00169"/>
    </source>
</evidence>
<dbReference type="Proteomes" id="UP000198535">
    <property type="component" value="Unassembled WGS sequence"/>
</dbReference>
<dbReference type="GO" id="GO:0000160">
    <property type="term" value="P:phosphorelay signal transduction system"/>
    <property type="evidence" value="ECO:0007669"/>
    <property type="project" value="InterPro"/>
</dbReference>
<evidence type="ECO:0000313" key="3">
    <source>
        <dbReference type="EMBL" id="SFM15806.1"/>
    </source>
</evidence>
<dbReference type="EMBL" id="FOUJ01000001">
    <property type="protein sequence ID" value="SFM15806.1"/>
    <property type="molecule type" value="Genomic_DNA"/>
</dbReference>
<evidence type="ECO:0000259" key="2">
    <source>
        <dbReference type="PROSITE" id="PS50110"/>
    </source>
</evidence>
<feature type="domain" description="Response regulatory" evidence="2">
    <location>
        <begin position="13"/>
        <end position="128"/>
    </location>
</feature>
<sequence>MIPNMGDMNKMVKVMIVDDAAFMRMVIKDILTKNGHEVVAECVDGLDAVNKYPQVKPELVFMDIVMPNMEGIDALKKIMEMDPAAKVVMCSSIGQQSVVTDALKTGAQDFIVKPFDAAKVLEVIGKVI</sequence>
<evidence type="ECO:0000313" key="4">
    <source>
        <dbReference type="Proteomes" id="UP000198535"/>
    </source>
</evidence>
<dbReference type="AlphaFoldDB" id="A0A1I4NK12"/>
<dbReference type="Gene3D" id="3.40.50.2300">
    <property type="match status" value="1"/>
</dbReference>
<accession>A0A1I4NK12</accession>
<dbReference type="SMART" id="SM00448">
    <property type="entry name" value="REC"/>
    <property type="match status" value="1"/>
</dbReference>
<dbReference type="PROSITE" id="PS50110">
    <property type="entry name" value="RESPONSE_REGULATORY"/>
    <property type="match status" value="1"/>
</dbReference>
<dbReference type="PANTHER" id="PTHR43228:SF1">
    <property type="entry name" value="TWO-COMPONENT RESPONSE REGULATOR ARR22"/>
    <property type="match status" value="1"/>
</dbReference>
<proteinExistence type="predicted"/>
<reference evidence="4" key="1">
    <citation type="submission" date="2016-10" db="EMBL/GenBank/DDBJ databases">
        <authorList>
            <person name="Varghese N."/>
            <person name="Submissions S."/>
        </authorList>
    </citation>
    <scope>NUCLEOTIDE SEQUENCE [LARGE SCALE GENOMIC DNA]</scope>
    <source>
        <strain evidence="4">Mob M</strain>
    </source>
</reference>
<dbReference type="PANTHER" id="PTHR43228">
    <property type="entry name" value="TWO-COMPONENT RESPONSE REGULATOR"/>
    <property type="match status" value="1"/>
</dbReference>
<keyword evidence="1" id="KW-0597">Phosphoprotein</keyword>
<name>A0A1I4NK12_9EURY</name>
<dbReference type="STRING" id="487685.SAMN04488696_0101"/>
<keyword evidence="4" id="KW-1185">Reference proteome</keyword>
<dbReference type="InterPro" id="IPR052048">
    <property type="entry name" value="ST_Response_Regulator"/>
</dbReference>
<dbReference type="SUPFAM" id="SSF52172">
    <property type="entry name" value="CheY-like"/>
    <property type="match status" value="1"/>
</dbReference>
<dbReference type="InterPro" id="IPR001789">
    <property type="entry name" value="Sig_transdc_resp-reg_receiver"/>
</dbReference>
<gene>
    <name evidence="3" type="ORF">SAMN04488696_0101</name>
</gene>
<protein>
    <submittedName>
        <fullName evidence="3">Two-component system, chemotaxis family, response regulator CheY</fullName>
    </submittedName>
</protein>
<feature type="modified residue" description="4-aspartylphosphate" evidence="1">
    <location>
        <position position="63"/>
    </location>
</feature>